<dbReference type="OrthoDB" id="185373at2759"/>
<dbReference type="EMBL" id="BJWL01000027">
    <property type="protein sequence ID" value="GFZ18352.1"/>
    <property type="molecule type" value="Genomic_DNA"/>
</dbReference>
<dbReference type="InterPro" id="IPR046848">
    <property type="entry name" value="E_motif"/>
</dbReference>
<dbReference type="InterPro" id="IPR011990">
    <property type="entry name" value="TPR-like_helical_dom_sf"/>
</dbReference>
<dbReference type="PANTHER" id="PTHR47926:SF384">
    <property type="entry name" value="DYW DOMAIN-CONTAINING PROTEIN"/>
    <property type="match status" value="1"/>
</dbReference>
<sequence length="127" mass="14264">MKSVHGTEPDMANYDCVVDLLGHAGMFDMVQEIMKSMPMKPDAIMQKSLLGACKIHRNFDLGKKAGLEVIELAPDDHAGYVLLSNLYAMANKWDQVPKLRKSMLEKGIKKPPGCSRSRVYCWRHKAS</sequence>
<comment type="caution">
    <text evidence="1">The sequence shown here is derived from an EMBL/GenBank/DDBJ whole genome shotgun (WGS) entry which is preliminary data.</text>
</comment>
<dbReference type="PANTHER" id="PTHR47926">
    <property type="entry name" value="PENTATRICOPEPTIDE REPEAT-CONTAINING PROTEIN"/>
    <property type="match status" value="1"/>
</dbReference>
<protein>
    <recommendedName>
        <fullName evidence="3">Tetratricopeptide repeat (TPR)-like superfamily protein</fullName>
    </recommendedName>
</protein>
<dbReference type="GO" id="GO:0003723">
    <property type="term" value="F:RNA binding"/>
    <property type="evidence" value="ECO:0007669"/>
    <property type="project" value="InterPro"/>
</dbReference>
<evidence type="ECO:0000313" key="1">
    <source>
        <dbReference type="EMBL" id="GFZ18352.1"/>
    </source>
</evidence>
<gene>
    <name evidence="1" type="ORF">Acr_27g0000910</name>
</gene>
<dbReference type="Proteomes" id="UP000585474">
    <property type="component" value="Unassembled WGS sequence"/>
</dbReference>
<proteinExistence type="predicted"/>
<name>A0A7J0H5K2_9ERIC</name>
<dbReference type="InterPro" id="IPR046960">
    <property type="entry name" value="PPR_At4g14850-like_plant"/>
</dbReference>
<evidence type="ECO:0000313" key="2">
    <source>
        <dbReference type="Proteomes" id="UP000585474"/>
    </source>
</evidence>
<dbReference type="GO" id="GO:0009451">
    <property type="term" value="P:RNA modification"/>
    <property type="evidence" value="ECO:0007669"/>
    <property type="project" value="InterPro"/>
</dbReference>
<organism evidence="1 2">
    <name type="scientific">Actinidia rufa</name>
    <dbReference type="NCBI Taxonomy" id="165716"/>
    <lineage>
        <taxon>Eukaryota</taxon>
        <taxon>Viridiplantae</taxon>
        <taxon>Streptophyta</taxon>
        <taxon>Embryophyta</taxon>
        <taxon>Tracheophyta</taxon>
        <taxon>Spermatophyta</taxon>
        <taxon>Magnoliopsida</taxon>
        <taxon>eudicotyledons</taxon>
        <taxon>Gunneridae</taxon>
        <taxon>Pentapetalae</taxon>
        <taxon>asterids</taxon>
        <taxon>Ericales</taxon>
        <taxon>Actinidiaceae</taxon>
        <taxon>Actinidia</taxon>
    </lineage>
</organism>
<dbReference type="Gene3D" id="1.25.40.10">
    <property type="entry name" value="Tetratricopeptide repeat domain"/>
    <property type="match status" value="1"/>
</dbReference>
<reference evidence="1 2" key="1">
    <citation type="submission" date="2019-07" db="EMBL/GenBank/DDBJ databases">
        <title>De Novo Assembly of kiwifruit Actinidia rufa.</title>
        <authorList>
            <person name="Sugita-Konishi S."/>
            <person name="Sato K."/>
            <person name="Mori E."/>
            <person name="Abe Y."/>
            <person name="Kisaki G."/>
            <person name="Hamano K."/>
            <person name="Suezawa K."/>
            <person name="Otani M."/>
            <person name="Fukuda T."/>
            <person name="Manabe T."/>
            <person name="Gomi K."/>
            <person name="Tabuchi M."/>
            <person name="Akimitsu K."/>
            <person name="Kataoka I."/>
        </authorList>
    </citation>
    <scope>NUCLEOTIDE SEQUENCE [LARGE SCALE GENOMIC DNA]</scope>
    <source>
        <strain evidence="2">cv. Fuchu</strain>
    </source>
</reference>
<evidence type="ECO:0008006" key="3">
    <source>
        <dbReference type="Google" id="ProtNLM"/>
    </source>
</evidence>
<accession>A0A7J0H5K2</accession>
<dbReference type="Pfam" id="PF20431">
    <property type="entry name" value="E_motif"/>
    <property type="match status" value="1"/>
</dbReference>
<dbReference type="AlphaFoldDB" id="A0A7J0H5K2"/>
<keyword evidence="2" id="KW-1185">Reference proteome</keyword>